<evidence type="ECO:0000256" key="1">
    <source>
        <dbReference type="SAM" id="MobiDB-lite"/>
    </source>
</evidence>
<protein>
    <submittedName>
        <fullName evidence="2">Uncharacterized protein</fullName>
    </submittedName>
</protein>
<keyword evidence="3" id="KW-1185">Reference proteome</keyword>
<accession>A0A9Q0YMU1</accession>
<feature type="compositionally biased region" description="Basic residues" evidence="1">
    <location>
        <begin position="141"/>
        <end position="159"/>
    </location>
</feature>
<feature type="region of interest" description="Disordered" evidence="1">
    <location>
        <begin position="127"/>
        <end position="184"/>
    </location>
</feature>
<dbReference type="EMBL" id="JAIZAY010000017">
    <property type="protein sequence ID" value="KAJ8025359.1"/>
    <property type="molecule type" value="Genomic_DNA"/>
</dbReference>
<dbReference type="Proteomes" id="UP001152320">
    <property type="component" value="Chromosome 17"/>
</dbReference>
<evidence type="ECO:0000313" key="3">
    <source>
        <dbReference type="Proteomes" id="UP001152320"/>
    </source>
</evidence>
<comment type="caution">
    <text evidence="2">The sequence shown here is derived from an EMBL/GenBank/DDBJ whole genome shotgun (WGS) entry which is preliminary data.</text>
</comment>
<feature type="compositionally biased region" description="Polar residues" evidence="1">
    <location>
        <begin position="162"/>
        <end position="184"/>
    </location>
</feature>
<proteinExistence type="predicted"/>
<reference evidence="2" key="1">
    <citation type="submission" date="2021-10" db="EMBL/GenBank/DDBJ databases">
        <title>Tropical sea cucumber genome reveals ecological adaptation and Cuvierian tubules defense mechanism.</title>
        <authorList>
            <person name="Chen T."/>
        </authorList>
    </citation>
    <scope>NUCLEOTIDE SEQUENCE</scope>
    <source>
        <strain evidence="2">Nanhai2018</strain>
        <tissue evidence="2">Muscle</tissue>
    </source>
</reference>
<organism evidence="2 3">
    <name type="scientific">Holothuria leucospilota</name>
    <name type="common">Black long sea cucumber</name>
    <name type="synonym">Mertensiothuria leucospilota</name>
    <dbReference type="NCBI Taxonomy" id="206669"/>
    <lineage>
        <taxon>Eukaryota</taxon>
        <taxon>Metazoa</taxon>
        <taxon>Echinodermata</taxon>
        <taxon>Eleutherozoa</taxon>
        <taxon>Echinozoa</taxon>
        <taxon>Holothuroidea</taxon>
        <taxon>Aspidochirotacea</taxon>
        <taxon>Aspidochirotida</taxon>
        <taxon>Holothuriidae</taxon>
        <taxon>Holothuria</taxon>
    </lineage>
</organism>
<name>A0A9Q0YMU1_HOLLE</name>
<sequence>MDRINFDYSTKCIPTSRKGNFMKKWIEKTISFKDRLRKRAWHFLHQDSQNEHKDTYGFKSRKPAPHIKELEVFENELDNLIAKAEWKTSNDKFQQKLHQDLRNIKQDKRLTVKADKTRNYYKMKAAACQTSKPSSREKTKGKLTKRKKKKTAIIKKKRNATAESNKIAPSTGNAYSQGLSTKLR</sequence>
<dbReference type="AlphaFoldDB" id="A0A9Q0YMU1"/>
<evidence type="ECO:0000313" key="2">
    <source>
        <dbReference type="EMBL" id="KAJ8025359.1"/>
    </source>
</evidence>
<gene>
    <name evidence="2" type="ORF">HOLleu_32896</name>
</gene>